<organism evidence="3 4">
    <name type="scientific">Xylanibacillus composti</name>
    <dbReference type="NCBI Taxonomy" id="1572762"/>
    <lineage>
        <taxon>Bacteria</taxon>
        <taxon>Bacillati</taxon>
        <taxon>Bacillota</taxon>
        <taxon>Bacilli</taxon>
        <taxon>Bacillales</taxon>
        <taxon>Paenibacillaceae</taxon>
        <taxon>Xylanibacillus</taxon>
    </lineage>
</organism>
<dbReference type="InterPro" id="IPR000835">
    <property type="entry name" value="HTH_MarR-typ"/>
</dbReference>
<comment type="caution">
    <text evidence="3">The sequence shown here is derived from an EMBL/GenBank/DDBJ whole genome shotgun (WGS) entry which is preliminary data.</text>
</comment>
<dbReference type="PANTHER" id="PTHR33164">
    <property type="entry name" value="TRANSCRIPTIONAL REGULATOR, MARR FAMILY"/>
    <property type="match status" value="1"/>
</dbReference>
<dbReference type="PROSITE" id="PS50995">
    <property type="entry name" value="HTH_MARR_2"/>
    <property type="match status" value="1"/>
</dbReference>
<dbReference type="Pfam" id="PF01047">
    <property type="entry name" value="MarR"/>
    <property type="match status" value="1"/>
</dbReference>
<dbReference type="Gene3D" id="1.10.10.10">
    <property type="entry name" value="Winged helix-like DNA-binding domain superfamily/Winged helix DNA-binding domain"/>
    <property type="match status" value="1"/>
</dbReference>
<evidence type="ECO:0000256" key="1">
    <source>
        <dbReference type="ARBA" id="ARBA00023125"/>
    </source>
</evidence>
<gene>
    <name evidence="3" type="ORF">XYCOK13_30650</name>
</gene>
<accession>A0A8J4H5T9</accession>
<dbReference type="GO" id="GO:0003700">
    <property type="term" value="F:DNA-binding transcription factor activity"/>
    <property type="evidence" value="ECO:0007669"/>
    <property type="project" value="InterPro"/>
</dbReference>
<keyword evidence="1" id="KW-0238">DNA-binding</keyword>
<dbReference type="GO" id="GO:0006950">
    <property type="term" value="P:response to stress"/>
    <property type="evidence" value="ECO:0007669"/>
    <property type="project" value="TreeGrafter"/>
</dbReference>
<dbReference type="SUPFAM" id="SSF46785">
    <property type="entry name" value="Winged helix' DNA-binding domain"/>
    <property type="match status" value="1"/>
</dbReference>
<sequence>MTLVLSKTAQIEEHKRARAELFYQGVHDIQLAYRQRLSRMLSEVDGGTVTIVQFLIMRRVEVEGPQTIGTLAAWNQVTPATMSPIIDKLERRGFAFRQQHLSDKRTYRVHLTEEGSQLVRKLNERWKQEMAPSFMALTGREQIRILELLDKVKQHIQAADEDGWN</sequence>
<dbReference type="Proteomes" id="UP000677918">
    <property type="component" value="Unassembled WGS sequence"/>
</dbReference>
<dbReference type="InterPro" id="IPR036390">
    <property type="entry name" value="WH_DNA-bd_sf"/>
</dbReference>
<proteinExistence type="predicted"/>
<evidence type="ECO:0000313" key="3">
    <source>
        <dbReference type="EMBL" id="GIQ70241.1"/>
    </source>
</evidence>
<dbReference type="SMART" id="SM00347">
    <property type="entry name" value="HTH_MARR"/>
    <property type="match status" value="1"/>
</dbReference>
<dbReference type="EMBL" id="BOVK01000042">
    <property type="protein sequence ID" value="GIQ70241.1"/>
    <property type="molecule type" value="Genomic_DNA"/>
</dbReference>
<feature type="domain" description="HTH marR-type" evidence="2">
    <location>
        <begin position="19"/>
        <end position="154"/>
    </location>
</feature>
<reference evidence="3" key="1">
    <citation type="submission" date="2021-04" db="EMBL/GenBank/DDBJ databases">
        <title>Draft genome sequence of Xylanibacillus composti strain K13.</title>
        <authorList>
            <person name="Uke A."/>
            <person name="Chhe C."/>
            <person name="Baramee S."/>
            <person name="Kosugi A."/>
        </authorList>
    </citation>
    <scope>NUCLEOTIDE SEQUENCE</scope>
    <source>
        <strain evidence="3">K13</strain>
    </source>
</reference>
<dbReference type="InterPro" id="IPR036388">
    <property type="entry name" value="WH-like_DNA-bd_sf"/>
</dbReference>
<dbReference type="AlphaFoldDB" id="A0A8J4H5T9"/>
<dbReference type="PRINTS" id="PR00598">
    <property type="entry name" value="HTHMARR"/>
</dbReference>
<keyword evidence="4" id="KW-1185">Reference proteome</keyword>
<name>A0A8J4H5T9_9BACL</name>
<dbReference type="PANTHER" id="PTHR33164:SF43">
    <property type="entry name" value="HTH-TYPE TRANSCRIPTIONAL REPRESSOR YETL"/>
    <property type="match status" value="1"/>
</dbReference>
<dbReference type="GO" id="GO:0003677">
    <property type="term" value="F:DNA binding"/>
    <property type="evidence" value="ECO:0007669"/>
    <property type="project" value="UniProtKB-KW"/>
</dbReference>
<dbReference type="InterPro" id="IPR039422">
    <property type="entry name" value="MarR/SlyA-like"/>
</dbReference>
<evidence type="ECO:0000259" key="2">
    <source>
        <dbReference type="PROSITE" id="PS50995"/>
    </source>
</evidence>
<evidence type="ECO:0000313" key="4">
    <source>
        <dbReference type="Proteomes" id="UP000677918"/>
    </source>
</evidence>
<protein>
    <recommendedName>
        <fullName evidence="2">HTH marR-type domain-containing protein</fullName>
    </recommendedName>
</protein>